<dbReference type="Proteomes" id="UP000559626">
    <property type="component" value="Unassembled WGS sequence"/>
</dbReference>
<name>A0A7Y0FLJ4_9BACT</name>
<dbReference type="EMBL" id="JABBGH010000001">
    <property type="protein sequence ID" value="NML64872.1"/>
    <property type="molecule type" value="Genomic_DNA"/>
</dbReference>
<keyword evidence="10" id="KW-1185">Reference proteome</keyword>
<dbReference type="GO" id="GO:0005886">
    <property type="term" value="C:plasma membrane"/>
    <property type="evidence" value="ECO:0007669"/>
    <property type="project" value="UniProtKB-SubCell"/>
</dbReference>
<feature type="transmembrane region" description="Helical" evidence="7">
    <location>
        <begin position="309"/>
        <end position="329"/>
    </location>
</feature>
<evidence type="ECO:0000313" key="9">
    <source>
        <dbReference type="EMBL" id="NML64872.1"/>
    </source>
</evidence>
<feature type="transmembrane region" description="Helical" evidence="7">
    <location>
        <begin position="71"/>
        <end position="90"/>
    </location>
</feature>
<gene>
    <name evidence="9" type="ORF">HHL22_06600</name>
</gene>
<keyword evidence="9" id="KW-0808">Transferase</keyword>
<sequence length="368" mass="41408">MSAASLSASPSLAPEKDLALNQPSRVSFMDVLRILACFMVIMVHSGEFFYIGPGDVIVRDHTYGTGVYGSALRACVPLFVVASGYLLLPIREATGTFFRRRYTRVLVPFLLWSAVYVVYFHKYTDAIGLGQQLLLIGVNWTSGHLWFVYMLLGLYAFAPVISPWLRAASAQEERWFLLAWGVTLLLPFVRLYFPKVWGEAFWNHIGGAYYFSGYLGYFVLGHYLRVHLRLGAARSRGLGLLLLGVGYGLTYWGFASRLPWARTLPELELTWAFPTFNVALMTLGWYLLLKDLPLPSPRAQQWLARLSQLSFGVYLAHILVLEQVHRLLAGVVPPGLAFIPVQALLTFLLAYGLVYLLSLLPRSRYLVG</sequence>
<evidence type="ECO:0000259" key="8">
    <source>
        <dbReference type="Pfam" id="PF01757"/>
    </source>
</evidence>
<dbReference type="PANTHER" id="PTHR40074">
    <property type="entry name" value="O-ACETYLTRANSFERASE WECH"/>
    <property type="match status" value="1"/>
</dbReference>
<feature type="transmembrane region" description="Helical" evidence="7">
    <location>
        <begin position="102"/>
        <end position="123"/>
    </location>
</feature>
<feature type="transmembrane region" description="Helical" evidence="7">
    <location>
        <begin position="205"/>
        <end position="224"/>
    </location>
</feature>
<feature type="transmembrane region" description="Helical" evidence="7">
    <location>
        <begin position="31"/>
        <end position="51"/>
    </location>
</feature>
<feature type="transmembrane region" description="Helical" evidence="7">
    <location>
        <begin position="335"/>
        <end position="357"/>
    </location>
</feature>
<feature type="transmembrane region" description="Helical" evidence="7">
    <location>
        <begin position="269"/>
        <end position="288"/>
    </location>
</feature>
<dbReference type="InterPro" id="IPR002656">
    <property type="entry name" value="Acyl_transf_3_dom"/>
</dbReference>
<keyword evidence="9" id="KW-0012">Acyltransferase</keyword>
<feature type="transmembrane region" description="Helical" evidence="7">
    <location>
        <begin position="236"/>
        <end position="254"/>
    </location>
</feature>
<dbReference type="GO" id="GO:0016413">
    <property type="term" value="F:O-acetyltransferase activity"/>
    <property type="evidence" value="ECO:0007669"/>
    <property type="project" value="TreeGrafter"/>
</dbReference>
<accession>A0A7Y0FLJ4</accession>
<feature type="transmembrane region" description="Helical" evidence="7">
    <location>
        <begin position="143"/>
        <end position="163"/>
    </location>
</feature>
<evidence type="ECO:0000256" key="5">
    <source>
        <dbReference type="ARBA" id="ARBA00022989"/>
    </source>
</evidence>
<keyword evidence="5 7" id="KW-1133">Transmembrane helix</keyword>
<dbReference type="AlphaFoldDB" id="A0A7Y0FLJ4"/>
<organism evidence="9 10">
    <name type="scientific">Hymenobacter polaris</name>
    <dbReference type="NCBI Taxonomy" id="2682546"/>
    <lineage>
        <taxon>Bacteria</taxon>
        <taxon>Pseudomonadati</taxon>
        <taxon>Bacteroidota</taxon>
        <taxon>Cytophagia</taxon>
        <taxon>Cytophagales</taxon>
        <taxon>Hymenobacteraceae</taxon>
        <taxon>Hymenobacter</taxon>
    </lineage>
</organism>
<dbReference type="GO" id="GO:0009246">
    <property type="term" value="P:enterobacterial common antigen biosynthetic process"/>
    <property type="evidence" value="ECO:0007669"/>
    <property type="project" value="TreeGrafter"/>
</dbReference>
<dbReference type="RefSeq" id="WP_169530141.1">
    <property type="nucleotide sequence ID" value="NZ_JABBGH010000001.1"/>
</dbReference>
<dbReference type="Pfam" id="PF01757">
    <property type="entry name" value="Acyl_transf_3"/>
    <property type="match status" value="1"/>
</dbReference>
<evidence type="ECO:0000313" key="10">
    <source>
        <dbReference type="Proteomes" id="UP000559626"/>
    </source>
</evidence>
<protein>
    <submittedName>
        <fullName evidence="9">Acyltransferase family protein</fullName>
    </submittedName>
</protein>
<evidence type="ECO:0000256" key="7">
    <source>
        <dbReference type="SAM" id="Phobius"/>
    </source>
</evidence>
<evidence type="ECO:0000256" key="2">
    <source>
        <dbReference type="ARBA" id="ARBA00007400"/>
    </source>
</evidence>
<evidence type="ECO:0000256" key="4">
    <source>
        <dbReference type="ARBA" id="ARBA00022692"/>
    </source>
</evidence>
<comment type="similarity">
    <text evidence="2">Belongs to the acyltransferase 3 family.</text>
</comment>
<keyword evidence="6 7" id="KW-0472">Membrane</keyword>
<comment type="subcellular location">
    <subcellularLocation>
        <location evidence="1">Cell membrane</location>
        <topology evidence="1">Multi-pass membrane protein</topology>
    </subcellularLocation>
</comment>
<evidence type="ECO:0000256" key="6">
    <source>
        <dbReference type="ARBA" id="ARBA00023136"/>
    </source>
</evidence>
<comment type="caution">
    <text evidence="9">The sequence shown here is derived from an EMBL/GenBank/DDBJ whole genome shotgun (WGS) entry which is preliminary data.</text>
</comment>
<dbReference type="PANTHER" id="PTHR40074:SF2">
    <property type="entry name" value="O-ACETYLTRANSFERASE WECH"/>
    <property type="match status" value="1"/>
</dbReference>
<proteinExistence type="inferred from homology"/>
<feature type="transmembrane region" description="Helical" evidence="7">
    <location>
        <begin position="175"/>
        <end position="193"/>
    </location>
</feature>
<feature type="domain" description="Acyltransferase 3" evidence="8">
    <location>
        <begin position="27"/>
        <end position="358"/>
    </location>
</feature>
<keyword evidence="4 7" id="KW-0812">Transmembrane</keyword>
<evidence type="ECO:0000256" key="3">
    <source>
        <dbReference type="ARBA" id="ARBA00022475"/>
    </source>
</evidence>
<evidence type="ECO:0000256" key="1">
    <source>
        <dbReference type="ARBA" id="ARBA00004651"/>
    </source>
</evidence>
<keyword evidence="3" id="KW-1003">Cell membrane</keyword>
<reference evidence="9 10" key="1">
    <citation type="submission" date="2020-04" db="EMBL/GenBank/DDBJ databases">
        <title>Hymenobacter polaris sp. nov., isolated from Arctic soil.</title>
        <authorList>
            <person name="Dahal R.H."/>
        </authorList>
    </citation>
    <scope>NUCLEOTIDE SEQUENCE [LARGE SCALE GENOMIC DNA]</scope>
    <source>
        <strain evidence="9 10">RP-2-7</strain>
    </source>
</reference>